<evidence type="ECO:0000259" key="8">
    <source>
        <dbReference type="SMART" id="SM00014"/>
    </source>
</evidence>
<protein>
    <submittedName>
        <fullName evidence="9">Phosphatase PAP2 family protein</fullName>
    </submittedName>
</protein>
<evidence type="ECO:0000256" key="6">
    <source>
        <dbReference type="ARBA" id="ARBA00023136"/>
    </source>
</evidence>
<keyword evidence="5 7" id="KW-1133">Transmembrane helix</keyword>
<dbReference type="SUPFAM" id="SSF48317">
    <property type="entry name" value="Acid phosphatase/Vanadium-dependent haloperoxidase"/>
    <property type="match status" value="1"/>
</dbReference>
<sequence length="199" mass="21426">MTLQERWFLVVNRFAQATPALHRPMSLYAHYGVGLFAAVLVLSWWWARQQELPRVMAAALWAPVGALLAIGVNQPLVHLVSEARPYSVLPQALVLVARSSDASFPSDHAVMAGAVAMGVWITNHRLGYVSAIAALLMGLARVYVGAHFPLDVVVGLLLGAAVSAAGFAVLQRLLVASVATLTHTPLHFFLTRSPHRVAP</sequence>
<keyword evidence="10" id="KW-1185">Reference proteome</keyword>
<keyword evidence="6 7" id="KW-0472">Membrane</keyword>
<dbReference type="Gene3D" id="1.20.144.10">
    <property type="entry name" value="Phosphatidic acid phosphatase type 2/haloperoxidase"/>
    <property type="match status" value="1"/>
</dbReference>
<accession>A0A930VG27</accession>
<feature type="domain" description="Phosphatidic acid phosphatase type 2/haloperoxidase" evidence="8">
    <location>
        <begin position="55"/>
        <end position="167"/>
    </location>
</feature>
<evidence type="ECO:0000256" key="1">
    <source>
        <dbReference type="ARBA" id="ARBA00004651"/>
    </source>
</evidence>
<dbReference type="GO" id="GO:0016787">
    <property type="term" value="F:hydrolase activity"/>
    <property type="evidence" value="ECO:0007669"/>
    <property type="project" value="UniProtKB-KW"/>
</dbReference>
<evidence type="ECO:0000313" key="9">
    <source>
        <dbReference type="EMBL" id="MBF4766864.1"/>
    </source>
</evidence>
<dbReference type="AlphaFoldDB" id="A0A930VG27"/>
<keyword evidence="4" id="KW-0378">Hydrolase</keyword>
<dbReference type="InterPro" id="IPR000326">
    <property type="entry name" value="PAP2/HPO"/>
</dbReference>
<comment type="subcellular location">
    <subcellularLocation>
        <location evidence="1">Cell membrane</location>
        <topology evidence="1">Multi-pass membrane protein</topology>
    </subcellularLocation>
</comment>
<reference evidence="9" key="1">
    <citation type="submission" date="2020-11" db="EMBL/GenBank/DDBJ databases">
        <title>Nocardioides cynanchi sp. nov., isolated from soil of rhizosphere of Cynanchum wilfordii.</title>
        <authorList>
            <person name="Lee J.-S."/>
            <person name="Suh M.K."/>
            <person name="Kim J.-S."/>
        </authorList>
    </citation>
    <scope>NUCLEOTIDE SEQUENCE</scope>
    <source>
        <strain evidence="9">KCTC 19276</strain>
    </source>
</reference>
<dbReference type="SMART" id="SM00014">
    <property type="entry name" value="acidPPc"/>
    <property type="match status" value="1"/>
</dbReference>
<dbReference type="InterPro" id="IPR036938">
    <property type="entry name" value="PAP2/HPO_sf"/>
</dbReference>
<evidence type="ECO:0000256" key="2">
    <source>
        <dbReference type="ARBA" id="ARBA00022475"/>
    </source>
</evidence>
<dbReference type="Proteomes" id="UP000660668">
    <property type="component" value="Unassembled WGS sequence"/>
</dbReference>
<evidence type="ECO:0000256" key="4">
    <source>
        <dbReference type="ARBA" id="ARBA00022801"/>
    </source>
</evidence>
<dbReference type="PANTHER" id="PTHR14969:SF62">
    <property type="entry name" value="DECAPRENYLPHOSPHORYL-5-PHOSPHORIBOSE PHOSPHATASE RV3807C-RELATED"/>
    <property type="match status" value="1"/>
</dbReference>
<keyword evidence="2" id="KW-1003">Cell membrane</keyword>
<dbReference type="RefSeq" id="WP_194695009.1">
    <property type="nucleotide sequence ID" value="NZ_JADKPO010000003.1"/>
</dbReference>
<organism evidence="9 10">
    <name type="scientific">Nocardioides agariphilus</name>
    <dbReference type="NCBI Taxonomy" id="433664"/>
    <lineage>
        <taxon>Bacteria</taxon>
        <taxon>Bacillati</taxon>
        <taxon>Actinomycetota</taxon>
        <taxon>Actinomycetes</taxon>
        <taxon>Propionibacteriales</taxon>
        <taxon>Nocardioidaceae</taxon>
        <taxon>Nocardioides</taxon>
    </lineage>
</organism>
<feature type="transmembrane region" description="Helical" evidence="7">
    <location>
        <begin position="28"/>
        <end position="47"/>
    </location>
</feature>
<evidence type="ECO:0000256" key="3">
    <source>
        <dbReference type="ARBA" id="ARBA00022692"/>
    </source>
</evidence>
<dbReference type="PANTHER" id="PTHR14969">
    <property type="entry name" value="SPHINGOSINE-1-PHOSPHATE PHOSPHOHYDROLASE"/>
    <property type="match status" value="1"/>
</dbReference>
<comment type="caution">
    <text evidence="9">The sequence shown here is derived from an EMBL/GenBank/DDBJ whole genome shotgun (WGS) entry which is preliminary data.</text>
</comment>
<dbReference type="Pfam" id="PF01569">
    <property type="entry name" value="PAP2"/>
    <property type="match status" value="1"/>
</dbReference>
<feature type="transmembrane region" description="Helical" evidence="7">
    <location>
        <begin position="126"/>
        <end position="146"/>
    </location>
</feature>
<feature type="transmembrane region" description="Helical" evidence="7">
    <location>
        <begin position="152"/>
        <end position="170"/>
    </location>
</feature>
<keyword evidence="3 7" id="KW-0812">Transmembrane</keyword>
<evidence type="ECO:0000256" key="5">
    <source>
        <dbReference type="ARBA" id="ARBA00022989"/>
    </source>
</evidence>
<name>A0A930VG27_9ACTN</name>
<proteinExistence type="predicted"/>
<dbReference type="GO" id="GO:0005886">
    <property type="term" value="C:plasma membrane"/>
    <property type="evidence" value="ECO:0007669"/>
    <property type="project" value="UniProtKB-SubCell"/>
</dbReference>
<dbReference type="EMBL" id="JADKPO010000003">
    <property type="protein sequence ID" value="MBF4766864.1"/>
    <property type="molecule type" value="Genomic_DNA"/>
</dbReference>
<evidence type="ECO:0000256" key="7">
    <source>
        <dbReference type="SAM" id="Phobius"/>
    </source>
</evidence>
<evidence type="ECO:0000313" key="10">
    <source>
        <dbReference type="Proteomes" id="UP000660668"/>
    </source>
</evidence>
<gene>
    <name evidence="9" type="ORF">ISU10_03665</name>
</gene>